<protein>
    <submittedName>
        <fullName evidence="1">Uncharacterized protein</fullName>
    </submittedName>
</protein>
<organism evidence="1 2">
    <name type="scientific">Microvirga arsenatis</name>
    <dbReference type="NCBI Taxonomy" id="2692265"/>
    <lineage>
        <taxon>Bacteria</taxon>
        <taxon>Pseudomonadati</taxon>
        <taxon>Pseudomonadota</taxon>
        <taxon>Alphaproteobacteria</taxon>
        <taxon>Hyphomicrobiales</taxon>
        <taxon>Methylobacteriaceae</taxon>
        <taxon>Microvirga</taxon>
    </lineage>
</organism>
<evidence type="ECO:0000313" key="2">
    <source>
        <dbReference type="Proteomes" id="UP000818323"/>
    </source>
</evidence>
<evidence type="ECO:0000313" key="1">
    <source>
        <dbReference type="EMBL" id="NBJ27055.1"/>
    </source>
</evidence>
<dbReference type="Proteomes" id="UP000818323">
    <property type="component" value="Unassembled WGS sequence"/>
</dbReference>
<accession>A0ABW9Z5T4</accession>
<name>A0ABW9Z5T4_9HYPH</name>
<keyword evidence="2" id="KW-1185">Reference proteome</keyword>
<dbReference type="EMBL" id="JAAAXJ010000025">
    <property type="protein sequence ID" value="NBJ27055.1"/>
    <property type="molecule type" value="Genomic_DNA"/>
</dbReference>
<reference evidence="1 2" key="1">
    <citation type="submission" date="2020-01" db="EMBL/GenBank/DDBJ databases">
        <title>Microvirga sp. nov., an arsenate reduction bacterium isolated from Tibet hotspring sediments.</title>
        <authorList>
            <person name="Yuan C.-G."/>
        </authorList>
    </citation>
    <scope>NUCLEOTIDE SEQUENCE [LARGE SCALE GENOMIC DNA]</scope>
    <source>
        <strain evidence="1 2">SYSU G3D203</strain>
    </source>
</reference>
<gene>
    <name evidence="1" type="ORF">GR303_22240</name>
</gene>
<comment type="caution">
    <text evidence="1">The sequence shown here is derived from an EMBL/GenBank/DDBJ whole genome shotgun (WGS) entry which is preliminary data.</text>
</comment>
<sequence length="69" mass="7623">MAGLHGPCRRFDDSLAAALARLGVDVDRYSFIAVDLHHLLFAGLPALQYGFSIQRCTTASSDKLKVCWR</sequence>
<proteinExistence type="predicted"/>
<dbReference type="RefSeq" id="WP_161726381.1">
    <property type="nucleotide sequence ID" value="NZ_JAAAXI010000034.1"/>
</dbReference>